<comment type="caution">
    <text evidence="10">The sequence shown here is derived from an EMBL/GenBank/DDBJ whole genome shotgun (WGS) entry which is preliminary data.</text>
</comment>
<evidence type="ECO:0000256" key="4">
    <source>
        <dbReference type="ARBA" id="ARBA00022737"/>
    </source>
</evidence>
<dbReference type="InterPro" id="IPR043567">
    <property type="entry name" value="SYTL1-5_C2B"/>
</dbReference>
<feature type="compositionally biased region" description="Low complexity" evidence="7">
    <location>
        <begin position="189"/>
        <end position="202"/>
    </location>
</feature>
<evidence type="ECO:0000256" key="1">
    <source>
        <dbReference type="ARBA" id="ARBA00004236"/>
    </source>
</evidence>
<dbReference type="Gene3D" id="2.60.40.150">
    <property type="entry name" value="C2 domain"/>
    <property type="match status" value="2"/>
</dbReference>
<dbReference type="PROSITE" id="PS50004">
    <property type="entry name" value="C2"/>
    <property type="match status" value="2"/>
</dbReference>
<keyword evidence="3" id="KW-0268">Exocytosis</keyword>
<name>A0A4Z2CBU1_9TELE</name>
<dbReference type="Gene3D" id="6.10.250.3000">
    <property type="match status" value="1"/>
</dbReference>
<accession>A0A4Z2CBU1</accession>
<dbReference type="FunFam" id="2.60.40.150:FF:000006">
    <property type="entry name" value="Synaptotagmin-like 5, isoform CRA_a"/>
    <property type="match status" value="1"/>
</dbReference>
<feature type="domain" description="C2" evidence="8">
    <location>
        <begin position="514"/>
        <end position="636"/>
    </location>
</feature>
<feature type="compositionally biased region" description="Basic and acidic residues" evidence="7">
    <location>
        <begin position="22"/>
        <end position="40"/>
    </location>
</feature>
<feature type="compositionally biased region" description="Polar residues" evidence="7">
    <location>
        <begin position="368"/>
        <end position="383"/>
    </location>
</feature>
<evidence type="ECO:0000259" key="9">
    <source>
        <dbReference type="PROSITE" id="PS50916"/>
    </source>
</evidence>
<organism evidence="10 11">
    <name type="scientific">Takifugu bimaculatus</name>
    <dbReference type="NCBI Taxonomy" id="433685"/>
    <lineage>
        <taxon>Eukaryota</taxon>
        <taxon>Metazoa</taxon>
        <taxon>Chordata</taxon>
        <taxon>Craniata</taxon>
        <taxon>Vertebrata</taxon>
        <taxon>Euteleostomi</taxon>
        <taxon>Actinopterygii</taxon>
        <taxon>Neopterygii</taxon>
        <taxon>Teleostei</taxon>
        <taxon>Neoteleostei</taxon>
        <taxon>Acanthomorphata</taxon>
        <taxon>Eupercaria</taxon>
        <taxon>Tetraodontiformes</taxon>
        <taxon>Tetradontoidea</taxon>
        <taxon>Tetraodontidae</taxon>
        <taxon>Takifugu</taxon>
    </lineage>
</organism>
<keyword evidence="4" id="KW-0677">Repeat</keyword>
<dbReference type="CDD" id="cd08393">
    <property type="entry name" value="C2A_SLP-1_2"/>
    <property type="match status" value="1"/>
</dbReference>
<dbReference type="CDD" id="cd04020">
    <property type="entry name" value="C2B_SLP_1-2-3-4"/>
    <property type="match status" value="1"/>
</dbReference>
<feature type="compositionally biased region" description="Low complexity" evidence="7">
    <location>
        <begin position="431"/>
        <end position="445"/>
    </location>
</feature>
<dbReference type="GO" id="GO:0006887">
    <property type="term" value="P:exocytosis"/>
    <property type="evidence" value="ECO:0007669"/>
    <property type="project" value="UniProtKB-KW"/>
</dbReference>
<feature type="compositionally biased region" description="Basic and acidic residues" evidence="7">
    <location>
        <begin position="351"/>
        <end position="366"/>
    </location>
</feature>
<evidence type="ECO:0000256" key="3">
    <source>
        <dbReference type="ARBA" id="ARBA00022483"/>
    </source>
</evidence>
<feature type="region of interest" description="Disordered" evidence="7">
    <location>
        <begin position="168"/>
        <end position="447"/>
    </location>
</feature>
<dbReference type="SMART" id="SM00239">
    <property type="entry name" value="C2"/>
    <property type="match status" value="2"/>
</dbReference>
<evidence type="ECO:0000256" key="7">
    <source>
        <dbReference type="SAM" id="MobiDB-lite"/>
    </source>
</evidence>
<proteinExistence type="predicted"/>
<comment type="subcellular location">
    <subcellularLocation>
        <location evidence="1">Cell membrane</location>
    </subcellularLocation>
</comment>
<dbReference type="GO" id="GO:0070382">
    <property type="term" value="C:exocytic vesicle"/>
    <property type="evidence" value="ECO:0007669"/>
    <property type="project" value="TreeGrafter"/>
</dbReference>
<dbReference type="PROSITE" id="PS50916">
    <property type="entry name" value="RABBD"/>
    <property type="match status" value="1"/>
</dbReference>
<dbReference type="InterPro" id="IPR035892">
    <property type="entry name" value="C2_domain_sf"/>
</dbReference>
<dbReference type="EMBL" id="SWLE01000003">
    <property type="protein sequence ID" value="TNN01718.1"/>
    <property type="molecule type" value="Genomic_DNA"/>
</dbReference>
<dbReference type="InterPro" id="IPR010911">
    <property type="entry name" value="Rab_BD"/>
</dbReference>
<dbReference type="GO" id="GO:0006886">
    <property type="term" value="P:intracellular protein transport"/>
    <property type="evidence" value="ECO:0007669"/>
    <property type="project" value="InterPro"/>
</dbReference>
<feature type="region of interest" description="Disordered" evidence="7">
    <location>
        <begin position="22"/>
        <end position="47"/>
    </location>
</feature>
<gene>
    <name evidence="10" type="ORF">fugu_011100</name>
</gene>
<feature type="domain" description="RabBD" evidence="9">
    <location>
        <begin position="1"/>
        <end position="61"/>
    </location>
</feature>
<dbReference type="PANTHER" id="PTHR45716">
    <property type="entry name" value="BITESIZE, ISOFORM I"/>
    <property type="match status" value="1"/>
</dbReference>
<dbReference type="GO" id="GO:0031267">
    <property type="term" value="F:small GTPase binding"/>
    <property type="evidence" value="ECO:0007669"/>
    <property type="project" value="InterPro"/>
</dbReference>
<evidence type="ECO:0000256" key="2">
    <source>
        <dbReference type="ARBA" id="ARBA00022475"/>
    </source>
</evidence>
<evidence type="ECO:0000256" key="5">
    <source>
        <dbReference type="ARBA" id="ARBA00023136"/>
    </source>
</evidence>
<feature type="compositionally biased region" description="Basic and acidic residues" evidence="7">
    <location>
        <begin position="400"/>
        <end position="410"/>
    </location>
</feature>
<keyword evidence="11" id="KW-1185">Reference proteome</keyword>
<keyword evidence="2" id="KW-1003">Cell membrane</keyword>
<feature type="region of interest" description="Disordered" evidence="7">
    <location>
        <begin position="86"/>
        <end position="143"/>
    </location>
</feature>
<evidence type="ECO:0000259" key="8">
    <source>
        <dbReference type="PROSITE" id="PS50004"/>
    </source>
</evidence>
<dbReference type="PANTHER" id="PTHR45716:SF5">
    <property type="entry name" value="SYNAPTOTAGMIN-LIKE PROTEIN 2"/>
    <property type="match status" value="1"/>
</dbReference>
<reference evidence="10 11" key="1">
    <citation type="submission" date="2019-04" db="EMBL/GenBank/DDBJ databases">
        <title>The sequence and de novo assembly of Takifugu bimaculatus genome using PacBio and Hi-C technologies.</title>
        <authorList>
            <person name="Xu P."/>
            <person name="Liu B."/>
            <person name="Zhou Z."/>
        </authorList>
    </citation>
    <scope>NUCLEOTIDE SEQUENCE [LARGE SCALE GENOMIC DNA]</scope>
    <source>
        <strain evidence="10">TB-2018</strain>
        <tissue evidence="10">Muscle</tissue>
    </source>
</reference>
<dbReference type="AlphaFoldDB" id="A0A4Z2CBU1"/>
<dbReference type="GO" id="GO:0005886">
    <property type="term" value="C:plasma membrane"/>
    <property type="evidence" value="ECO:0007669"/>
    <property type="project" value="UniProtKB-SubCell"/>
</dbReference>
<evidence type="ECO:0000256" key="6">
    <source>
        <dbReference type="ARBA" id="ARBA00072164"/>
    </source>
</evidence>
<sequence length="819" mass="90919">MIDLSHLTEEEQGAIMTVLRRDAELKRAEDDRVSKLEKTHNTGSKPDSQWKYLSGEWFYEAKSRRHMDKIHGSEVILASMKAQKAPFDGSPLSKRSPTPSSSGLKVGTPPKPARSLENLQLAAINDPEKEKKSPIFSPRMPRKNPFNQASMIIYEAPDNISFVTSCQKPELSQTADASLLRSDPGEDFSQTSDTSSTSEGSSPAFRPVPRKRTFLSRHPSSSDPDAPVGPASIVPSPGQRRQLAQRVAAPQESPQQPMNDDDQPVYSEDKYGGTPSQKMDSSDTESGSDADVALEERREEPQDERLGERAALRSDVLRSSSVQDTVGGGDSAGPAGRPDELSLPQSTAEIQLRDESSRTPKSEADLQTRYSPGSYSGNKSYVDNPQGGDDTLSPVRKALMRAETRSKSLEDLTASPVQERRQDTTADIRGASDVSSMPSPASSLFSDKDHLKNMSKSVPLFLQEDDAFTDSNSDQSYHSGQLTKGGSLTNLTSSSGLSSLSGSMMTMYGGDLEVQGNIMFSINYIQKLREFHIFVAQCQDLAAADLKKGRSNPYVKSYLVPDKSNLGKRKTSVKKKTLNPTFNEILRYRVNMEYLRTQTLILSVWHHDTFGRNSFLGEVDVDLFKWDFGHTRLNYFPLKSRTPPNLAAPSGRGQLKLAIRYLPQISHSEGVSHFFNGEIHIWVKECRDLPLIRATINPYVKCFVLPDTSRKSRQKTRVVRRAVDPVFNHTMVYDGIRDIDLTEACVELTVWDRDKLATNLLGGLRLGIGTGTSYGALVDWMDSTPSEVALWERMKSTPNEWVEDVLPLRILNPARATFK</sequence>
<feature type="domain" description="C2" evidence="8">
    <location>
        <begin position="651"/>
        <end position="781"/>
    </location>
</feature>
<evidence type="ECO:0000313" key="10">
    <source>
        <dbReference type="EMBL" id="TNN01718.1"/>
    </source>
</evidence>
<dbReference type="Proteomes" id="UP000516260">
    <property type="component" value="Chromosome 11"/>
</dbReference>
<feature type="compositionally biased region" description="Polar residues" evidence="7">
    <location>
        <begin position="93"/>
        <end position="103"/>
    </location>
</feature>
<protein>
    <recommendedName>
        <fullName evidence="6">Synaptotagmin-like protein 2</fullName>
    </recommendedName>
</protein>
<dbReference type="SUPFAM" id="SSF49562">
    <property type="entry name" value="C2 domain (Calcium/lipid-binding domain, CaLB)"/>
    <property type="match status" value="2"/>
</dbReference>
<evidence type="ECO:0000313" key="11">
    <source>
        <dbReference type="Proteomes" id="UP000516260"/>
    </source>
</evidence>
<feature type="compositionally biased region" description="Basic and acidic residues" evidence="7">
    <location>
        <begin position="294"/>
        <end position="316"/>
    </location>
</feature>
<dbReference type="Pfam" id="PF00168">
    <property type="entry name" value="C2"/>
    <property type="match status" value="2"/>
</dbReference>
<keyword evidence="5" id="KW-0472">Membrane</keyword>
<dbReference type="InterPro" id="IPR000008">
    <property type="entry name" value="C2_dom"/>
</dbReference>
<dbReference type="FunFam" id="2.60.40.150:FF:000040">
    <property type="entry name" value="synaptotagmin-like protein 2 isoform X2"/>
    <property type="match status" value="1"/>
</dbReference>
<dbReference type="GO" id="GO:0042043">
    <property type="term" value="F:neurexin family protein binding"/>
    <property type="evidence" value="ECO:0007669"/>
    <property type="project" value="TreeGrafter"/>
</dbReference>